<protein>
    <submittedName>
        <fullName evidence="10">Uncharacterized protein</fullName>
    </submittedName>
</protein>
<dbReference type="EMBL" id="JAYMYR010000010">
    <property type="protein sequence ID" value="KAK7335236.1"/>
    <property type="molecule type" value="Genomic_DNA"/>
</dbReference>
<gene>
    <name evidence="10" type="ORF">VNO80_27013</name>
</gene>
<name>A0AAN9LG29_PHACN</name>
<keyword evidence="8" id="KW-0675">Receptor</keyword>
<dbReference type="Proteomes" id="UP001374584">
    <property type="component" value="Unassembled WGS sequence"/>
</dbReference>
<keyword evidence="9" id="KW-0325">Glycoprotein</keyword>
<evidence type="ECO:0000256" key="9">
    <source>
        <dbReference type="ARBA" id="ARBA00023180"/>
    </source>
</evidence>
<organism evidence="10 11">
    <name type="scientific">Phaseolus coccineus</name>
    <name type="common">Scarlet runner bean</name>
    <name type="synonym">Phaseolus multiflorus</name>
    <dbReference type="NCBI Taxonomy" id="3886"/>
    <lineage>
        <taxon>Eukaryota</taxon>
        <taxon>Viridiplantae</taxon>
        <taxon>Streptophyta</taxon>
        <taxon>Embryophyta</taxon>
        <taxon>Tracheophyta</taxon>
        <taxon>Spermatophyta</taxon>
        <taxon>Magnoliopsida</taxon>
        <taxon>eudicotyledons</taxon>
        <taxon>Gunneridae</taxon>
        <taxon>Pentapetalae</taxon>
        <taxon>rosids</taxon>
        <taxon>fabids</taxon>
        <taxon>Fabales</taxon>
        <taxon>Fabaceae</taxon>
        <taxon>Papilionoideae</taxon>
        <taxon>50 kb inversion clade</taxon>
        <taxon>NPAAA clade</taxon>
        <taxon>indigoferoid/millettioid clade</taxon>
        <taxon>Phaseoleae</taxon>
        <taxon>Phaseolus</taxon>
    </lineage>
</organism>
<sequence>MDENQCEKEREKKGAPVCLARPNKEVQVRMKIYETLDFTEDDGFTEGLERPYRGDIVSGLNYRLSLLNMPFLLALNETNPLMMGATTFRLFLLKAALIECALLSSFLLLLELPELTAEEAIGRKRVQAISPRQTVRLAHSSATPVAPATHLLALELRNAVWAVSFANLYVFSFKREEARYLKAQNLSGTLPPELIRLPYLEVIDLTRNYLNGTIPVAWGSSKLRNISVHTNRLTGPIPKEIGNITTLESLVLEFNQFTGNLTPELGNLSHLERLHLSSNNFTGDLPETLAKLTPLRELRLNDNNFTGTIPSFIQRLTNLESLGIQGSGLSGPIPSQISFLHNLTDLRISDLINGSDSTFPQINDLTKLERLILRNCQINDTLPPYLANMTSINNMKILDLSFNKISGELEAFGNLAKLTQL</sequence>
<dbReference type="AlphaFoldDB" id="A0AAN9LG29"/>
<keyword evidence="11" id="KW-1185">Reference proteome</keyword>
<dbReference type="InterPro" id="IPR046956">
    <property type="entry name" value="RLP23-like"/>
</dbReference>
<reference evidence="10 11" key="1">
    <citation type="submission" date="2024-01" db="EMBL/GenBank/DDBJ databases">
        <title>The genomes of 5 underutilized Papilionoideae crops provide insights into root nodulation and disease resistanc.</title>
        <authorList>
            <person name="Jiang F."/>
        </authorList>
    </citation>
    <scope>NUCLEOTIDE SEQUENCE [LARGE SCALE GENOMIC DNA]</scope>
    <source>
        <strain evidence="10">JINMINGXINNONG_FW02</strain>
        <tissue evidence="10">Leaves</tissue>
    </source>
</reference>
<dbReference type="InterPro" id="IPR032675">
    <property type="entry name" value="LRR_dom_sf"/>
</dbReference>
<keyword evidence="6" id="KW-1133">Transmembrane helix</keyword>
<evidence type="ECO:0000256" key="2">
    <source>
        <dbReference type="ARBA" id="ARBA00022614"/>
    </source>
</evidence>
<evidence type="ECO:0000256" key="5">
    <source>
        <dbReference type="ARBA" id="ARBA00022737"/>
    </source>
</evidence>
<dbReference type="InterPro" id="IPR001611">
    <property type="entry name" value="Leu-rich_rpt"/>
</dbReference>
<accession>A0AAN9LG29</accession>
<evidence type="ECO:0000256" key="3">
    <source>
        <dbReference type="ARBA" id="ARBA00022692"/>
    </source>
</evidence>
<evidence type="ECO:0000256" key="7">
    <source>
        <dbReference type="ARBA" id="ARBA00023136"/>
    </source>
</evidence>
<keyword evidence="7" id="KW-0472">Membrane</keyword>
<evidence type="ECO:0000256" key="4">
    <source>
        <dbReference type="ARBA" id="ARBA00022729"/>
    </source>
</evidence>
<dbReference type="FunFam" id="3.80.10.10:FF:000433">
    <property type="entry name" value="Putative LRR receptor-like serine/threonine-protein kinase isoform A"/>
    <property type="match status" value="1"/>
</dbReference>
<dbReference type="Pfam" id="PF13855">
    <property type="entry name" value="LRR_8"/>
    <property type="match status" value="1"/>
</dbReference>
<dbReference type="SUPFAM" id="SSF52058">
    <property type="entry name" value="L domain-like"/>
    <property type="match status" value="1"/>
</dbReference>
<evidence type="ECO:0000256" key="8">
    <source>
        <dbReference type="ARBA" id="ARBA00023170"/>
    </source>
</evidence>
<keyword evidence="5" id="KW-0677">Repeat</keyword>
<evidence type="ECO:0000313" key="11">
    <source>
        <dbReference type="Proteomes" id="UP001374584"/>
    </source>
</evidence>
<dbReference type="GO" id="GO:0016020">
    <property type="term" value="C:membrane"/>
    <property type="evidence" value="ECO:0007669"/>
    <property type="project" value="UniProtKB-SubCell"/>
</dbReference>
<evidence type="ECO:0000313" key="10">
    <source>
        <dbReference type="EMBL" id="KAK7335236.1"/>
    </source>
</evidence>
<keyword evidence="2" id="KW-0433">Leucine-rich repeat</keyword>
<keyword evidence="3" id="KW-0812">Transmembrane</keyword>
<proteinExistence type="predicted"/>
<dbReference type="Pfam" id="PF00560">
    <property type="entry name" value="LRR_1"/>
    <property type="match status" value="2"/>
</dbReference>
<evidence type="ECO:0000256" key="6">
    <source>
        <dbReference type="ARBA" id="ARBA00022989"/>
    </source>
</evidence>
<dbReference type="FunFam" id="3.80.10.10:FF:000383">
    <property type="entry name" value="Leucine-rich repeat receptor protein kinase EMS1"/>
    <property type="match status" value="1"/>
</dbReference>
<evidence type="ECO:0000256" key="1">
    <source>
        <dbReference type="ARBA" id="ARBA00004479"/>
    </source>
</evidence>
<comment type="subcellular location">
    <subcellularLocation>
        <location evidence="1">Membrane</location>
        <topology evidence="1">Single-pass type I membrane protein</topology>
    </subcellularLocation>
</comment>
<keyword evidence="4" id="KW-0732">Signal</keyword>
<dbReference type="PANTHER" id="PTHR48063">
    <property type="entry name" value="LRR RECEPTOR-LIKE KINASE"/>
    <property type="match status" value="1"/>
</dbReference>
<comment type="caution">
    <text evidence="10">The sequence shown here is derived from an EMBL/GenBank/DDBJ whole genome shotgun (WGS) entry which is preliminary data.</text>
</comment>
<dbReference type="Gene3D" id="3.80.10.10">
    <property type="entry name" value="Ribonuclease Inhibitor"/>
    <property type="match status" value="3"/>
</dbReference>